<dbReference type="Proteomes" id="UP000723463">
    <property type="component" value="Unassembled WGS sequence"/>
</dbReference>
<name>A0A9P6JXH9_9FUNG</name>
<accession>A0A9P6JXH9</accession>
<sequence length="356" mass="40470">MTPEELQAADEAFKALQSRTSTLEATLQKYESVLDFMLANNPFFAELTKQLEERFLNVETQVATLASLNDPVGRTELTHTLATYRDDMLASMKAMMEVSPAKSPSFSPKFEAPAVFSGKREDWKAFQSRLELYFLNTTTLHPTDENKIMFAISRLGDTPAFKYMEKHIPSFKLPEEERPILISQLDVFFKSMSKTFGVTNAHVLAESARDIINRLEEYFTIVELPAQKWVPYAVGYLGEARGWWRSTKHHVDTTSWTDFKAMFLKQYTPPDSINAARRRLSSLRQGSRPVLDYITAFDDLLRLLPSLDPDQALYMFTAGLERELSKQLGVHAARLWAYAADVANPATSPLNALFMP</sequence>
<comment type="caution">
    <text evidence="2">The sequence shown here is derived from an EMBL/GenBank/DDBJ whole genome shotgun (WGS) entry which is preliminary data.</text>
</comment>
<keyword evidence="3" id="KW-1185">Reference proteome</keyword>
<evidence type="ECO:0000259" key="1">
    <source>
        <dbReference type="Pfam" id="PF03732"/>
    </source>
</evidence>
<gene>
    <name evidence="2" type="ORF">EC957_009868</name>
</gene>
<dbReference type="EMBL" id="JAAAXW010000574">
    <property type="protein sequence ID" value="KAF9536729.1"/>
    <property type="molecule type" value="Genomic_DNA"/>
</dbReference>
<dbReference type="AlphaFoldDB" id="A0A9P6JXH9"/>
<evidence type="ECO:0000313" key="2">
    <source>
        <dbReference type="EMBL" id="KAF9536729.1"/>
    </source>
</evidence>
<proteinExistence type="predicted"/>
<feature type="domain" description="Retrotransposon gag" evidence="1">
    <location>
        <begin position="238"/>
        <end position="321"/>
    </location>
</feature>
<organism evidence="2 3">
    <name type="scientific">Mortierella hygrophila</name>
    <dbReference type="NCBI Taxonomy" id="979708"/>
    <lineage>
        <taxon>Eukaryota</taxon>
        <taxon>Fungi</taxon>
        <taxon>Fungi incertae sedis</taxon>
        <taxon>Mucoromycota</taxon>
        <taxon>Mortierellomycotina</taxon>
        <taxon>Mortierellomycetes</taxon>
        <taxon>Mortierellales</taxon>
        <taxon>Mortierellaceae</taxon>
        <taxon>Mortierella</taxon>
    </lineage>
</organism>
<dbReference type="Pfam" id="PF03732">
    <property type="entry name" value="Retrotrans_gag"/>
    <property type="match status" value="1"/>
</dbReference>
<reference evidence="2" key="1">
    <citation type="journal article" date="2020" name="Fungal Divers.">
        <title>Resolving the Mortierellaceae phylogeny through synthesis of multi-gene phylogenetics and phylogenomics.</title>
        <authorList>
            <person name="Vandepol N."/>
            <person name="Liber J."/>
            <person name="Desiro A."/>
            <person name="Na H."/>
            <person name="Kennedy M."/>
            <person name="Barry K."/>
            <person name="Grigoriev I.V."/>
            <person name="Miller A.N."/>
            <person name="O'Donnell K."/>
            <person name="Stajich J.E."/>
            <person name="Bonito G."/>
        </authorList>
    </citation>
    <scope>NUCLEOTIDE SEQUENCE</scope>
    <source>
        <strain evidence="2">NRRL 2591</strain>
    </source>
</reference>
<protein>
    <recommendedName>
        <fullName evidence="1">Retrotransposon gag domain-containing protein</fullName>
    </recommendedName>
</protein>
<dbReference type="InterPro" id="IPR005162">
    <property type="entry name" value="Retrotrans_gag_dom"/>
</dbReference>
<evidence type="ECO:0000313" key="3">
    <source>
        <dbReference type="Proteomes" id="UP000723463"/>
    </source>
</evidence>